<dbReference type="EMBL" id="HACA01011676">
    <property type="protein sequence ID" value="CDW29037.1"/>
    <property type="molecule type" value="Transcribed_RNA"/>
</dbReference>
<dbReference type="AlphaFoldDB" id="A0A0K2TTP3"/>
<feature type="non-terminal residue" evidence="1">
    <location>
        <position position="1"/>
    </location>
</feature>
<accession>A0A0K2TTP3</accession>
<evidence type="ECO:0000313" key="1">
    <source>
        <dbReference type="EMBL" id="CDW29037.1"/>
    </source>
</evidence>
<sequence>SVDLTNYGQFLSTNYFYYPLGASQIALKVAKNDRFYLKGHKGPN</sequence>
<reference evidence="1" key="1">
    <citation type="submission" date="2014-05" db="EMBL/GenBank/DDBJ databases">
        <authorList>
            <person name="Chronopoulou M."/>
        </authorList>
    </citation>
    <scope>NUCLEOTIDE SEQUENCE</scope>
    <source>
        <tissue evidence="1">Whole organism</tissue>
    </source>
</reference>
<organism evidence="1">
    <name type="scientific">Lepeophtheirus salmonis</name>
    <name type="common">Salmon louse</name>
    <name type="synonym">Caligus salmonis</name>
    <dbReference type="NCBI Taxonomy" id="72036"/>
    <lineage>
        <taxon>Eukaryota</taxon>
        <taxon>Metazoa</taxon>
        <taxon>Ecdysozoa</taxon>
        <taxon>Arthropoda</taxon>
        <taxon>Crustacea</taxon>
        <taxon>Multicrustacea</taxon>
        <taxon>Hexanauplia</taxon>
        <taxon>Copepoda</taxon>
        <taxon>Siphonostomatoida</taxon>
        <taxon>Caligidae</taxon>
        <taxon>Lepeophtheirus</taxon>
    </lineage>
</organism>
<proteinExistence type="predicted"/>
<protein>
    <submittedName>
        <fullName evidence="1">Uncharacterized protein</fullName>
    </submittedName>
</protein>
<name>A0A0K2TTP3_LEPSM</name>